<dbReference type="InterPro" id="IPR018063">
    <property type="entry name" value="SAM_MeTrfase_RsmI_CS"/>
</dbReference>
<evidence type="ECO:0000256" key="1">
    <source>
        <dbReference type="ARBA" id="ARBA00022490"/>
    </source>
</evidence>
<feature type="domain" description="Tetrapyrrole methylase" evidence="7">
    <location>
        <begin position="9"/>
        <end position="208"/>
    </location>
</feature>
<dbReference type="GO" id="GO:0005737">
    <property type="term" value="C:cytoplasm"/>
    <property type="evidence" value="ECO:0007669"/>
    <property type="project" value="UniProtKB-SubCell"/>
</dbReference>
<evidence type="ECO:0000256" key="3">
    <source>
        <dbReference type="ARBA" id="ARBA00022603"/>
    </source>
</evidence>
<dbReference type="GO" id="GO:0070677">
    <property type="term" value="F:rRNA (cytosine-2'-O-)-methyltransferase activity"/>
    <property type="evidence" value="ECO:0007669"/>
    <property type="project" value="UniProtKB-UniRule"/>
</dbReference>
<comment type="similarity">
    <text evidence="6">Belongs to the methyltransferase superfamily. RsmI family.</text>
</comment>
<dbReference type="InterPro" id="IPR008189">
    <property type="entry name" value="rRNA_ssu_MeTfrase_I"/>
</dbReference>
<dbReference type="PROSITE" id="PS01296">
    <property type="entry name" value="RSMI"/>
    <property type="match status" value="1"/>
</dbReference>
<evidence type="ECO:0000313" key="9">
    <source>
        <dbReference type="Proteomes" id="UP000199608"/>
    </source>
</evidence>
<dbReference type="Pfam" id="PF00590">
    <property type="entry name" value="TP_methylase"/>
    <property type="match status" value="1"/>
</dbReference>
<comment type="subcellular location">
    <subcellularLocation>
        <location evidence="6">Cytoplasm</location>
    </subcellularLocation>
</comment>
<dbReference type="SUPFAM" id="SSF53790">
    <property type="entry name" value="Tetrapyrrole methylase"/>
    <property type="match status" value="1"/>
</dbReference>
<keyword evidence="5 6" id="KW-0949">S-adenosyl-L-methionine</keyword>
<dbReference type="Gene3D" id="3.30.950.10">
    <property type="entry name" value="Methyltransferase, Cobalt-precorrin-4 Transmethylase, Domain 2"/>
    <property type="match status" value="1"/>
</dbReference>
<proteinExistence type="inferred from homology"/>
<dbReference type="EC" id="2.1.1.198" evidence="6"/>
<gene>
    <name evidence="6" type="primary">rsmI</name>
    <name evidence="8" type="ORF">SAMN04487931_106223</name>
</gene>
<dbReference type="PIRSF" id="PIRSF005917">
    <property type="entry name" value="MTase_YraL"/>
    <property type="match status" value="1"/>
</dbReference>
<keyword evidence="2 6" id="KW-0698">rRNA processing</keyword>
<dbReference type="InterPro" id="IPR014777">
    <property type="entry name" value="4pyrrole_Mease_sub1"/>
</dbReference>
<dbReference type="FunFam" id="3.30.950.10:FF:000002">
    <property type="entry name" value="Ribosomal RNA small subunit methyltransferase I"/>
    <property type="match status" value="1"/>
</dbReference>
<accession>A0A1H2HFY8</accession>
<dbReference type="HAMAP" id="MF_01877">
    <property type="entry name" value="16SrRNA_methyltr_I"/>
    <property type="match status" value="1"/>
</dbReference>
<keyword evidence="3 6" id="KW-0489">Methyltransferase</keyword>
<protein>
    <recommendedName>
        <fullName evidence="6">Ribosomal RNA small subunit methyltransferase I</fullName>
        <ecNumber evidence="6">2.1.1.198</ecNumber>
    </recommendedName>
    <alternativeName>
        <fullName evidence="6">16S rRNA 2'-O-ribose C1402 methyltransferase</fullName>
    </alternativeName>
    <alternativeName>
        <fullName evidence="6">rRNA (cytidine-2'-O-)-methyltransferase RsmI</fullName>
    </alternativeName>
</protein>
<evidence type="ECO:0000259" key="7">
    <source>
        <dbReference type="Pfam" id="PF00590"/>
    </source>
</evidence>
<dbReference type="Proteomes" id="UP000199608">
    <property type="component" value="Unassembled WGS sequence"/>
</dbReference>
<evidence type="ECO:0000256" key="5">
    <source>
        <dbReference type="ARBA" id="ARBA00022691"/>
    </source>
</evidence>
<dbReference type="CDD" id="cd11648">
    <property type="entry name" value="RsmI"/>
    <property type="match status" value="1"/>
</dbReference>
<organism evidence="8 9">
    <name type="scientific">Desulfobacula phenolica</name>
    <dbReference type="NCBI Taxonomy" id="90732"/>
    <lineage>
        <taxon>Bacteria</taxon>
        <taxon>Pseudomonadati</taxon>
        <taxon>Thermodesulfobacteriota</taxon>
        <taxon>Desulfobacteria</taxon>
        <taxon>Desulfobacterales</taxon>
        <taxon>Desulfobacteraceae</taxon>
        <taxon>Desulfobacula</taxon>
    </lineage>
</organism>
<comment type="catalytic activity">
    <reaction evidence="6">
        <text>cytidine(1402) in 16S rRNA + S-adenosyl-L-methionine = 2'-O-methylcytidine(1402) in 16S rRNA + S-adenosyl-L-homocysteine + H(+)</text>
        <dbReference type="Rhea" id="RHEA:42924"/>
        <dbReference type="Rhea" id="RHEA-COMP:10285"/>
        <dbReference type="Rhea" id="RHEA-COMP:10286"/>
        <dbReference type="ChEBI" id="CHEBI:15378"/>
        <dbReference type="ChEBI" id="CHEBI:57856"/>
        <dbReference type="ChEBI" id="CHEBI:59789"/>
        <dbReference type="ChEBI" id="CHEBI:74495"/>
        <dbReference type="ChEBI" id="CHEBI:82748"/>
        <dbReference type="EC" id="2.1.1.198"/>
    </reaction>
</comment>
<dbReference type="FunFam" id="3.40.1010.10:FF:000002">
    <property type="entry name" value="Ribosomal RNA small subunit methyltransferase I"/>
    <property type="match status" value="1"/>
</dbReference>
<sequence>MNDPNEFGTLYIVATPVGNLEDITFRAVKVLKQVDLIAAEDTRHSKKLLSHYGIETKLVSCHEHNETKKAPHLIAHLKSGLDIALISDAGTPSISDPGYKLVTAVAKEEIKVIPIPGCSAAIAGLSVSGLPTDSFFFLGFLPKKKLKQKHAIEAIKNEHPTLIFYESPKRIQNLVANLQTILGDRKACLAREITKLHEEYIRGKLSEILQKLNNKETVKGECSLFVQGRSEENTITEEELKEIILAKLSTTDLGTSGLAKLISSQTSLSKKQIYETILKLQSLKKT</sequence>
<keyword evidence="9" id="KW-1185">Reference proteome</keyword>
<dbReference type="EMBL" id="FNLL01000006">
    <property type="protein sequence ID" value="SDU30743.1"/>
    <property type="molecule type" value="Genomic_DNA"/>
</dbReference>
<dbReference type="InterPro" id="IPR014776">
    <property type="entry name" value="4pyrrole_Mease_sub2"/>
</dbReference>
<dbReference type="NCBIfam" id="TIGR00096">
    <property type="entry name" value="16S rRNA (cytidine(1402)-2'-O)-methyltransferase"/>
    <property type="match status" value="1"/>
</dbReference>
<evidence type="ECO:0000256" key="4">
    <source>
        <dbReference type="ARBA" id="ARBA00022679"/>
    </source>
</evidence>
<dbReference type="PANTHER" id="PTHR46111:SF1">
    <property type="entry name" value="RIBOSOMAL RNA SMALL SUBUNIT METHYLTRANSFERASE I"/>
    <property type="match status" value="1"/>
</dbReference>
<evidence type="ECO:0000256" key="2">
    <source>
        <dbReference type="ARBA" id="ARBA00022552"/>
    </source>
</evidence>
<dbReference type="InterPro" id="IPR000878">
    <property type="entry name" value="4pyrrol_Mease"/>
</dbReference>
<evidence type="ECO:0000256" key="6">
    <source>
        <dbReference type="HAMAP-Rule" id="MF_01877"/>
    </source>
</evidence>
<reference evidence="9" key="1">
    <citation type="submission" date="2016-10" db="EMBL/GenBank/DDBJ databases">
        <authorList>
            <person name="Varghese N."/>
            <person name="Submissions S."/>
        </authorList>
    </citation>
    <scope>NUCLEOTIDE SEQUENCE [LARGE SCALE GENOMIC DNA]</scope>
    <source>
        <strain evidence="9">DSM 3384</strain>
    </source>
</reference>
<evidence type="ECO:0000313" key="8">
    <source>
        <dbReference type="EMBL" id="SDU30743.1"/>
    </source>
</evidence>
<dbReference type="PANTHER" id="PTHR46111">
    <property type="entry name" value="RIBOSOMAL RNA SMALL SUBUNIT METHYLTRANSFERASE I"/>
    <property type="match status" value="1"/>
</dbReference>
<dbReference type="Gene3D" id="3.40.1010.10">
    <property type="entry name" value="Cobalt-precorrin-4 Transmethylase, Domain 1"/>
    <property type="match status" value="1"/>
</dbReference>
<comment type="function">
    <text evidence="6">Catalyzes the 2'-O-methylation of the ribose of cytidine 1402 (C1402) in 16S rRNA.</text>
</comment>
<dbReference type="AlphaFoldDB" id="A0A1H2HFY8"/>
<name>A0A1H2HFY8_9BACT</name>
<keyword evidence="4 6" id="KW-0808">Transferase</keyword>
<dbReference type="InterPro" id="IPR035996">
    <property type="entry name" value="4pyrrol_Methylase_sf"/>
</dbReference>
<dbReference type="RefSeq" id="WP_092234362.1">
    <property type="nucleotide sequence ID" value="NZ_FNLL01000006.1"/>
</dbReference>
<keyword evidence="1 6" id="KW-0963">Cytoplasm</keyword>